<keyword evidence="5" id="KW-0255">Endonuclease</keyword>
<dbReference type="InterPro" id="IPR000055">
    <property type="entry name" value="Restrct_endonuc_typeI_TRD"/>
</dbReference>
<sequence>MSQINPEWIPISDIGTVVGGATPKTNVEAYWNGEYRWITPAELQSNSCYIYNSVRKLTKAGVDSCSLQEMPAGTVILSSRAPIGKVAIAGNTFYCNQGFKNIICSKRILPRYLYSLLLFNTKYLNSLGRGATFKEISKSIVENIRIPVPDMNLQQQFISFVEQVDKSKFVVAKS</sequence>
<keyword evidence="3" id="KW-0238">DNA-binding</keyword>
<dbReference type="SUPFAM" id="SSF116734">
    <property type="entry name" value="DNA methylase specificity domain"/>
    <property type="match status" value="1"/>
</dbReference>
<dbReference type="CDD" id="cd17273">
    <property type="entry name" value="RMtype1_S_EcoJA69PI-TRD1-CR1_like"/>
    <property type="match status" value="1"/>
</dbReference>
<dbReference type="GO" id="GO:0004519">
    <property type="term" value="F:endonuclease activity"/>
    <property type="evidence" value="ECO:0007669"/>
    <property type="project" value="UniProtKB-KW"/>
</dbReference>
<keyword evidence="5" id="KW-0378">Hydrolase</keyword>
<evidence type="ECO:0000313" key="6">
    <source>
        <dbReference type="Proteomes" id="UP001164794"/>
    </source>
</evidence>
<feature type="domain" description="Type I restriction modification DNA specificity" evidence="4">
    <location>
        <begin position="10"/>
        <end position="166"/>
    </location>
</feature>
<reference evidence="5" key="1">
    <citation type="journal article" date="2022" name="Front. Microbiol.">
        <title>New perspectives on an old grouping: The genomic and phenotypic variability of Oxalobacter formigenes and the implications for calcium oxalate stone prevention.</title>
        <authorList>
            <person name="Chmiel J.A."/>
            <person name="Carr C."/>
            <person name="Stuivenberg G.A."/>
            <person name="Venema R."/>
            <person name="Chanyi R.M."/>
            <person name="Al K.F."/>
            <person name="Giguere D."/>
            <person name="Say H."/>
            <person name="Akouris P.P."/>
            <person name="Dominguez Romero S.A."/>
            <person name="Kwong A."/>
            <person name="Tai V."/>
            <person name="Koval S.F."/>
            <person name="Razvi H."/>
            <person name="Bjazevic J."/>
            <person name="Burton J.P."/>
        </authorList>
    </citation>
    <scope>NUCLEOTIDE SEQUENCE</scope>
    <source>
        <strain evidence="5">HOxNP-1</strain>
    </source>
</reference>
<evidence type="ECO:0000256" key="1">
    <source>
        <dbReference type="ARBA" id="ARBA00010923"/>
    </source>
</evidence>
<gene>
    <name evidence="5" type="ORF">NB645_07150</name>
</gene>
<accession>A0ABY7JH08</accession>
<dbReference type="Pfam" id="PF01420">
    <property type="entry name" value="Methylase_S"/>
    <property type="match status" value="1"/>
</dbReference>
<evidence type="ECO:0000256" key="2">
    <source>
        <dbReference type="ARBA" id="ARBA00022747"/>
    </source>
</evidence>
<comment type="similarity">
    <text evidence="1">Belongs to the type-I restriction system S methylase family.</text>
</comment>
<dbReference type="EMBL" id="CP098248">
    <property type="protein sequence ID" value="WAV96602.1"/>
    <property type="molecule type" value="Genomic_DNA"/>
</dbReference>
<dbReference type="GO" id="GO:0016787">
    <property type="term" value="F:hydrolase activity"/>
    <property type="evidence" value="ECO:0007669"/>
    <property type="project" value="UniProtKB-KW"/>
</dbReference>
<dbReference type="EC" id="3.1.21.-" evidence="5"/>
<dbReference type="InterPro" id="IPR052021">
    <property type="entry name" value="Type-I_RS_S_subunit"/>
</dbReference>
<protein>
    <submittedName>
        <fullName evidence="5">Restriction endonuclease subunit S</fullName>
        <ecNumber evidence="5">3.1.21.-</ecNumber>
    </submittedName>
</protein>
<evidence type="ECO:0000259" key="4">
    <source>
        <dbReference type="Pfam" id="PF01420"/>
    </source>
</evidence>
<proteinExistence type="inferred from homology"/>
<keyword evidence="6" id="KW-1185">Reference proteome</keyword>
<dbReference type="Proteomes" id="UP001164794">
    <property type="component" value="Chromosome"/>
</dbReference>
<dbReference type="RefSeq" id="WP_269264079.1">
    <property type="nucleotide sequence ID" value="NZ_CP098248.1"/>
</dbReference>
<keyword evidence="5" id="KW-0540">Nuclease</keyword>
<evidence type="ECO:0000256" key="3">
    <source>
        <dbReference type="ARBA" id="ARBA00023125"/>
    </source>
</evidence>
<dbReference type="PANTHER" id="PTHR30408:SF12">
    <property type="entry name" value="TYPE I RESTRICTION ENZYME MJAVIII SPECIFICITY SUBUNIT"/>
    <property type="match status" value="1"/>
</dbReference>
<name>A0ABY7JH08_9BURK</name>
<keyword evidence="2" id="KW-0680">Restriction system</keyword>
<dbReference type="InterPro" id="IPR044946">
    <property type="entry name" value="Restrct_endonuc_typeI_TRD_sf"/>
</dbReference>
<organism evidence="5 6">
    <name type="scientific">Oxalobacter aliiformigenes</name>
    <dbReference type="NCBI Taxonomy" id="2946593"/>
    <lineage>
        <taxon>Bacteria</taxon>
        <taxon>Pseudomonadati</taxon>
        <taxon>Pseudomonadota</taxon>
        <taxon>Betaproteobacteria</taxon>
        <taxon>Burkholderiales</taxon>
        <taxon>Oxalobacteraceae</taxon>
        <taxon>Oxalobacter</taxon>
    </lineage>
</organism>
<dbReference type="PANTHER" id="PTHR30408">
    <property type="entry name" value="TYPE-1 RESTRICTION ENZYME ECOKI SPECIFICITY PROTEIN"/>
    <property type="match status" value="1"/>
</dbReference>
<dbReference type="Gene3D" id="3.90.220.20">
    <property type="entry name" value="DNA methylase specificity domains"/>
    <property type="match status" value="1"/>
</dbReference>
<evidence type="ECO:0000313" key="5">
    <source>
        <dbReference type="EMBL" id="WAV96602.1"/>
    </source>
</evidence>